<feature type="compositionally biased region" description="Pro residues" evidence="1">
    <location>
        <begin position="99"/>
        <end position="170"/>
    </location>
</feature>
<evidence type="ECO:0000313" key="2">
    <source>
        <dbReference type="EMBL" id="GEN80167.1"/>
    </source>
</evidence>
<sequence>MGLLDKAKAAASDLAAKADSAMSNMSSTATGGPRPADLDKYFRDLGVLTYLEASGRPADAAERDRVLTTLRDLDGQGAIRSFALQTTPPPAPGMAGAPVTPPPPGMAGATPPPPAPGMAGVTPPPPMGAPGGMTPPPAPAAPAEVVPPTPEPPTEPPAQPAAPPPPPSWA</sequence>
<dbReference type="RefSeq" id="WP_186814519.1">
    <property type="nucleotide sequence ID" value="NZ_BJYK01000005.1"/>
</dbReference>
<evidence type="ECO:0000313" key="3">
    <source>
        <dbReference type="Proteomes" id="UP000321484"/>
    </source>
</evidence>
<comment type="caution">
    <text evidence="2">The sequence shown here is derived from an EMBL/GenBank/DDBJ whole genome shotgun (WGS) entry which is preliminary data.</text>
</comment>
<dbReference type="PRINTS" id="PR01217">
    <property type="entry name" value="PRICHEXTENSN"/>
</dbReference>
<accession>A0A511YY94</accession>
<feature type="region of interest" description="Disordered" evidence="1">
    <location>
        <begin position="83"/>
        <end position="170"/>
    </location>
</feature>
<evidence type="ECO:0000256" key="1">
    <source>
        <dbReference type="SAM" id="MobiDB-lite"/>
    </source>
</evidence>
<name>A0A511YY94_9CELL</name>
<feature type="region of interest" description="Disordered" evidence="1">
    <location>
        <begin position="14"/>
        <end position="39"/>
    </location>
</feature>
<dbReference type="Proteomes" id="UP000321484">
    <property type="component" value="Unassembled WGS sequence"/>
</dbReference>
<gene>
    <name evidence="2" type="ORF">AFE02nite_19010</name>
</gene>
<reference evidence="2 3" key="1">
    <citation type="submission" date="2019-07" db="EMBL/GenBank/DDBJ databases">
        <title>Whole genome shotgun sequence of Actinotalea fermentans NBRC 105374.</title>
        <authorList>
            <person name="Hosoyama A."/>
            <person name="Uohara A."/>
            <person name="Ohji S."/>
            <person name="Ichikawa N."/>
        </authorList>
    </citation>
    <scope>NUCLEOTIDE SEQUENCE [LARGE SCALE GENOMIC DNA]</scope>
    <source>
        <strain evidence="2 3">NBRC 105374</strain>
    </source>
</reference>
<keyword evidence="3" id="KW-1185">Reference proteome</keyword>
<organism evidence="2 3">
    <name type="scientific">Actinotalea fermentans</name>
    <dbReference type="NCBI Taxonomy" id="43671"/>
    <lineage>
        <taxon>Bacteria</taxon>
        <taxon>Bacillati</taxon>
        <taxon>Actinomycetota</taxon>
        <taxon>Actinomycetes</taxon>
        <taxon>Micrococcales</taxon>
        <taxon>Cellulomonadaceae</taxon>
        <taxon>Actinotalea</taxon>
    </lineage>
</organism>
<dbReference type="EMBL" id="BJYK01000005">
    <property type="protein sequence ID" value="GEN80167.1"/>
    <property type="molecule type" value="Genomic_DNA"/>
</dbReference>
<proteinExistence type="predicted"/>
<protein>
    <submittedName>
        <fullName evidence="2">Uncharacterized protein</fullName>
    </submittedName>
</protein>
<dbReference type="AlphaFoldDB" id="A0A511YY94"/>